<gene>
    <name evidence="2" type="ORF">Gogos_009014</name>
</gene>
<dbReference type="AlphaFoldDB" id="A0A7J9CDY3"/>
<evidence type="ECO:0000313" key="2">
    <source>
        <dbReference type="EMBL" id="MBA0746504.1"/>
    </source>
</evidence>
<accession>A0A7J9CDY3</accession>
<protein>
    <submittedName>
        <fullName evidence="2">Uncharacterized protein</fullName>
    </submittedName>
</protein>
<dbReference type="Proteomes" id="UP000593579">
    <property type="component" value="Unassembled WGS sequence"/>
</dbReference>
<comment type="caution">
    <text evidence="2">The sequence shown here is derived from an EMBL/GenBank/DDBJ whole genome shotgun (WGS) entry which is preliminary data.</text>
</comment>
<feature type="compositionally biased region" description="Basic and acidic residues" evidence="1">
    <location>
        <begin position="63"/>
        <end position="101"/>
    </location>
</feature>
<keyword evidence="3" id="KW-1185">Reference proteome</keyword>
<evidence type="ECO:0000256" key="1">
    <source>
        <dbReference type="SAM" id="MobiDB-lite"/>
    </source>
</evidence>
<sequence>MCQRQKSGSLLPPLSDSFMQKSRRFDGVYGVVHEAIPKHNWRHIVYAIHRALGETNKGVEQTPIRDDSHSSFEPTHPEQQEEEHGSEKEEKIENEKEKRDEEMDFEEDD</sequence>
<reference evidence="2 3" key="1">
    <citation type="journal article" date="2019" name="Genome Biol. Evol.">
        <title>Insights into the evolution of the New World diploid cottons (Gossypium, subgenus Houzingenia) based on genome sequencing.</title>
        <authorList>
            <person name="Grover C.E."/>
            <person name="Arick M.A. 2nd"/>
            <person name="Thrash A."/>
            <person name="Conover J.L."/>
            <person name="Sanders W.S."/>
            <person name="Peterson D.G."/>
            <person name="Frelichowski J.E."/>
            <person name="Scheffler J.A."/>
            <person name="Scheffler B.E."/>
            <person name="Wendel J.F."/>
        </authorList>
    </citation>
    <scope>NUCLEOTIDE SEQUENCE [LARGE SCALE GENOMIC DNA]</scope>
    <source>
        <strain evidence="2">5</strain>
        <tissue evidence="2">Leaf</tissue>
    </source>
</reference>
<proteinExistence type="predicted"/>
<feature type="region of interest" description="Disordered" evidence="1">
    <location>
        <begin position="54"/>
        <end position="109"/>
    </location>
</feature>
<dbReference type="EMBL" id="JABEZY010000009">
    <property type="protein sequence ID" value="MBA0746504.1"/>
    <property type="molecule type" value="Genomic_DNA"/>
</dbReference>
<name>A0A7J9CDY3_GOSGO</name>
<evidence type="ECO:0000313" key="3">
    <source>
        <dbReference type="Proteomes" id="UP000593579"/>
    </source>
</evidence>
<organism evidence="2 3">
    <name type="scientific">Gossypium gossypioides</name>
    <name type="common">Mexican cotton</name>
    <name type="synonym">Selera gossypioides</name>
    <dbReference type="NCBI Taxonomy" id="34282"/>
    <lineage>
        <taxon>Eukaryota</taxon>
        <taxon>Viridiplantae</taxon>
        <taxon>Streptophyta</taxon>
        <taxon>Embryophyta</taxon>
        <taxon>Tracheophyta</taxon>
        <taxon>Spermatophyta</taxon>
        <taxon>Magnoliopsida</taxon>
        <taxon>eudicotyledons</taxon>
        <taxon>Gunneridae</taxon>
        <taxon>Pentapetalae</taxon>
        <taxon>rosids</taxon>
        <taxon>malvids</taxon>
        <taxon>Malvales</taxon>
        <taxon>Malvaceae</taxon>
        <taxon>Malvoideae</taxon>
        <taxon>Gossypium</taxon>
    </lineage>
</organism>